<evidence type="ECO:0000313" key="3">
    <source>
        <dbReference type="Proteomes" id="UP000709295"/>
    </source>
</evidence>
<evidence type="ECO:0000313" key="2">
    <source>
        <dbReference type="EMBL" id="KAG6948613.1"/>
    </source>
</evidence>
<gene>
    <name evidence="2" type="ORF">JG688_00015015</name>
</gene>
<dbReference type="AlphaFoldDB" id="A0A8J5IKH8"/>
<organism evidence="2 3">
    <name type="scientific">Phytophthora aleatoria</name>
    <dbReference type="NCBI Taxonomy" id="2496075"/>
    <lineage>
        <taxon>Eukaryota</taxon>
        <taxon>Sar</taxon>
        <taxon>Stramenopiles</taxon>
        <taxon>Oomycota</taxon>
        <taxon>Peronosporomycetes</taxon>
        <taxon>Peronosporales</taxon>
        <taxon>Peronosporaceae</taxon>
        <taxon>Phytophthora</taxon>
    </lineage>
</organism>
<feature type="region of interest" description="Disordered" evidence="1">
    <location>
        <begin position="1"/>
        <end position="54"/>
    </location>
</feature>
<dbReference type="Proteomes" id="UP000709295">
    <property type="component" value="Unassembled WGS sequence"/>
</dbReference>
<comment type="caution">
    <text evidence="2">The sequence shown here is derived from an EMBL/GenBank/DDBJ whole genome shotgun (WGS) entry which is preliminary data.</text>
</comment>
<name>A0A8J5IKH8_9STRA</name>
<sequence length="133" mass="15228">MNVQRQPDTNVSREDEEDEDEDDDDDDTKPIANKTKRVSHQIPDSSEIKITTPSNRNTSEYTAIYEYSMIVGTRAMHIGQGSVLYTDPQGLHDPRYNARKEINENMCPLSITCKVSPSIIEIWEVNEMIKPQL</sequence>
<dbReference type="EMBL" id="JAENGY010001531">
    <property type="protein sequence ID" value="KAG6948613.1"/>
    <property type="molecule type" value="Genomic_DNA"/>
</dbReference>
<feature type="compositionally biased region" description="Polar residues" evidence="1">
    <location>
        <begin position="42"/>
        <end position="54"/>
    </location>
</feature>
<proteinExistence type="predicted"/>
<accession>A0A8J5IKH8</accession>
<keyword evidence="3" id="KW-1185">Reference proteome</keyword>
<feature type="compositionally biased region" description="Polar residues" evidence="1">
    <location>
        <begin position="1"/>
        <end position="10"/>
    </location>
</feature>
<evidence type="ECO:0000256" key="1">
    <source>
        <dbReference type="SAM" id="MobiDB-lite"/>
    </source>
</evidence>
<protein>
    <submittedName>
        <fullName evidence="2">Uncharacterized protein</fullName>
    </submittedName>
</protein>
<reference evidence="2" key="1">
    <citation type="submission" date="2021-01" db="EMBL/GenBank/DDBJ databases">
        <title>Phytophthora aleatoria, a newly-described species from Pinus radiata is distinct from Phytophthora cactorum isolates based on comparative genomics.</title>
        <authorList>
            <person name="Mcdougal R."/>
            <person name="Panda P."/>
            <person name="Williams N."/>
            <person name="Studholme D.J."/>
        </authorList>
    </citation>
    <scope>NUCLEOTIDE SEQUENCE</scope>
    <source>
        <strain evidence="2">NZFS 4037</strain>
    </source>
</reference>
<feature type="compositionally biased region" description="Acidic residues" evidence="1">
    <location>
        <begin position="14"/>
        <end position="27"/>
    </location>
</feature>